<gene>
    <name evidence="1" type="ORF">QTG54_014734</name>
</gene>
<keyword evidence="2" id="KW-1185">Reference proteome</keyword>
<dbReference type="Proteomes" id="UP001224775">
    <property type="component" value="Unassembled WGS sequence"/>
</dbReference>
<evidence type="ECO:0000313" key="2">
    <source>
        <dbReference type="Proteomes" id="UP001224775"/>
    </source>
</evidence>
<dbReference type="AlphaFoldDB" id="A0AAD9D564"/>
<protein>
    <submittedName>
        <fullName evidence="1">Uncharacterized protein</fullName>
    </submittedName>
</protein>
<dbReference type="Gene3D" id="3.80.10.10">
    <property type="entry name" value="Ribonuclease Inhibitor"/>
    <property type="match status" value="1"/>
</dbReference>
<sequence>MREAAKKTIVPITDIGVCSETQYNALVAMSTALPNLQQISLYYLLFRHKYSDGEDPNEEEATNTANFITHDIEIISRFRKLRSLSIFEAMNGRYPFLFNFPLLHKLDITNCHHLKWNLEMLAGFPLLKELYCNNNESLTGNINSLRVLKDTLEKLTINDCFNVQGNFMDLADFPHLKKVYLDETGVTGDIRDIGKQDFQTLESLTLPSGVYGGMCYEFQHISDAPDLAMAVYSIYKQRPTLLEKWCAMLSEHSPDWYDGIGSYDVYESTAPLYIRLVEAGIRVGYRWISERNHPCEVIWLDPEPQRESIDYEIYIEAFQEIQLQINIYRGFHQPPTEEEHNLLWASEGYID</sequence>
<dbReference type="EMBL" id="JATAAI010000038">
    <property type="protein sequence ID" value="KAK1734486.1"/>
    <property type="molecule type" value="Genomic_DNA"/>
</dbReference>
<dbReference type="SUPFAM" id="SSF52058">
    <property type="entry name" value="L domain-like"/>
    <property type="match status" value="1"/>
</dbReference>
<reference evidence="1" key="1">
    <citation type="submission" date="2023-06" db="EMBL/GenBank/DDBJ databases">
        <title>Survivors Of The Sea: Transcriptome response of Skeletonema marinoi to long-term dormancy.</title>
        <authorList>
            <person name="Pinder M.I.M."/>
            <person name="Kourtchenko O."/>
            <person name="Robertson E.K."/>
            <person name="Larsson T."/>
            <person name="Maumus F."/>
            <person name="Osuna-Cruz C.M."/>
            <person name="Vancaester E."/>
            <person name="Stenow R."/>
            <person name="Vandepoele K."/>
            <person name="Ploug H."/>
            <person name="Bruchert V."/>
            <person name="Godhe A."/>
            <person name="Topel M."/>
        </authorList>
    </citation>
    <scope>NUCLEOTIDE SEQUENCE</scope>
    <source>
        <strain evidence="1">R05AC</strain>
    </source>
</reference>
<proteinExistence type="predicted"/>
<accession>A0AAD9D564</accession>
<dbReference type="InterPro" id="IPR032675">
    <property type="entry name" value="LRR_dom_sf"/>
</dbReference>
<organism evidence="1 2">
    <name type="scientific">Skeletonema marinoi</name>
    <dbReference type="NCBI Taxonomy" id="267567"/>
    <lineage>
        <taxon>Eukaryota</taxon>
        <taxon>Sar</taxon>
        <taxon>Stramenopiles</taxon>
        <taxon>Ochrophyta</taxon>
        <taxon>Bacillariophyta</taxon>
        <taxon>Coscinodiscophyceae</taxon>
        <taxon>Thalassiosirophycidae</taxon>
        <taxon>Thalassiosirales</taxon>
        <taxon>Skeletonemataceae</taxon>
        <taxon>Skeletonema</taxon>
        <taxon>Skeletonema marinoi-dohrnii complex</taxon>
    </lineage>
</organism>
<comment type="caution">
    <text evidence="1">The sequence shown here is derived from an EMBL/GenBank/DDBJ whole genome shotgun (WGS) entry which is preliminary data.</text>
</comment>
<evidence type="ECO:0000313" key="1">
    <source>
        <dbReference type="EMBL" id="KAK1734486.1"/>
    </source>
</evidence>
<name>A0AAD9D564_9STRA</name>